<dbReference type="HOGENOM" id="CLU_018544_11_0_1"/>
<dbReference type="Proteomes" id="UP000027222">
    <property type="component" value="Unassembled WGS sequence"/>
</dbReference>
<proteinExistence type="predicted"/>
<organism evidence="2 3">
    <name type="scientific">Galerina marginata (strain CBS 339.88)</name>
    <dbReference type="NCBI Taxonomy" id="685588"/>
    <lineage>
        <taxon>Eukaryota</taxon>
        <taxon>Fungi</taxon>
        <taxon>Dikarya</taxon>
        <taxon>Basidiomycota</taxon>
        <taxon>Agaricomycotina</taxon>
        <taxon>Agaricomycetes</taxon>
        <taxon>Agaricomycetidae</taxon>
        <taxon>Agaricales</taxon>
        <taxon>Agaricineae</taxon>
        <taxon>Strophariaceae</taxon>
        <taxon>Galerina</taxon>
    </lineage>
</organism>
<dbReference type="OrthoDB" id="2269034at2759"/>
<keyword evidence="3" id="KW-1185">Reference proteome</keyword>
<dbReference type="AlphaFoldDB" id="A0A067SMU7"/>
<sequence length="547" mass="62350">MPGLVIPNISTVASLLNCVHLAGFGVSQSPLSKLNPNLINRLSDELLREVFLWLTYPSTSGNEYQDRTREFTETTPVFSDMLRVTPFPLTQVCRRWRSVAQDHRALWRSICIARPNKKHLHRVKLWMSYVRHYPLEVTFVEDPDAPEEDQEVVLELWNLVSQRFHRWVTLDVVLGPRTAVLLAGQLEKLKQFRSPMLENVSIQILEEVDQDQNREEQVVDSIWTAVQTIPTIWALQWNYADWTYTPPHRFNWQLQVLNIQTDVSVARLVKHLRACTKLEALVVHISAPSADDDDSWITVNHEFMPCLQALQIKSPLDSQTPGTLAALFHRYCFPRLKHLEIDEIPADECTALWDSLRRSKCDLDLLVIRAPDLRVEKLKGWFDLPFLSGLQTLIVDGVEVTDEVLGMLNWPAVRVGEDVGAQKGETVYFEKLQHLGLSTSLDVDSDVLLRMLGSRYWTVPDPPDSVPSNLKPSANIDGDTNLDMDVDATPTLNTNFSTKAKTELISAVFGVHEKTGPMRIYERMINDCAARIKEGGWGKKKLTFGVR</sequence>
<dbReference type="InterPro" id="IPR036047">
    <property type="entry name" value="F-box-like_dom_sf"/>
</dbReference>
<name>A0A067SMU7_GALM3</name>
<accession>A0A067SMU7</accession>
<evidence type="ECO:0000313" key="2">
    <source>
        <dbReference type="EMBL" id="KDR72241.1"/>
    </source>
</evidence>
<feature type="domain" description="F-box" evidence="1">
    <location>
        <begin position="89"/>
        <end position="112"/>
    </location>
</feature>
<dbReference type="InterPro" id="IPR001810">
    <property type="entry name" value="F-box_dom"/>
</dbReference>
<evidence type="ECO:0000259" key="1">
    <source>
        <dbReference type="Pfam" id="PF12937"/>
    </source>
</evidence>
<reference evidence="3" key="1">
    <citation type="journal article" date="2014" name="Proc. Natl. Acad. Sci. U.S.A.">
        <title>Extensive sampling of basidiomycete genomes demonstrates inadequacy of the white-rot/brown-rot paradigm for wood decay fungi.</title>
        <authorList>
            <person name="Riley R."/>
            <person name="Salamov A.A."/>
            <person name="Brown D.W."/>
            <person name="Nagy L.G."/>
            <person name="Floudas D."/>
            <person name="Held B.W."/>
            <person name="Levasseur A."/>
            <person name="Lombard V."/>
            <person name="Morin E."/>
            <person name="Otillar R."/>
            <person name="Lindquist E.A."/>
            <person name="Sun H."/>
            <person name="LaButti K.M."/>
            <person name="Schmutz J."/>
            <person name="Jabbour D."/>
            <person name="Luo H."/>
            <person name="Baker S.E."/>
            <person name="Pisabarro A.G."/>
            <person name="Walton J.D."/>
            <person name="Blanchette R.A."/>
            <person name="Henrissat B."/>
            <person name="Martin F."/>
            <person name="Cullen D."/>
            <person name="Hibbett D.S."/>
            <person name="Grigoriev I.V."/>
        </authorList>
    </citation>
    <scope>NUCLEOTIDE SEQUENCE [LARGE SCALE GENOMIC DNA]</scope>
    <source>
        <strain evidence="3">CBS 339.88</strain>
    </source>
</reference>
<dbReference type="EMBL" id="KL142389">
    <property type="protein sequence ID" value="KDR72241.1"/>
    <property type="molecule type" value="Genomic_DNA"/>
</dbReference>
<evidence type="ECO:0000313" key="3">
    <source>
        <dbReference type="Proteomes" id="UP000027222"/>
    </source>
</evidence>
<dbReference type="SUPFAM" id="SSF81383">
    <property type="entry name" value="F-box domain"/>
    <property type="match status" value="1"/>
</dbReference>
<protein>
    <recommendedName>
        <fullName evidence="1">F-box domain-containing protein</fullName>
    </recommendedName>
</protein>
<dbReference type="Pfam" id="PF12937">
    <property type="entry name" value="F-box-like"/>
    <property type="match status" value="1"/>
</dbReference>
<gene>
    <name evidence="2" type="ORF">GALMADRAFT_143100</name>
</gene>
<dbReference type="Gene3D" id="1.20.1280.50">
    <property type="match status" value="1"/>
</dbReference>